<evidence type="ECO:0000259" key="1">
    <source>
        <dbReference type="PROSITE" id="PS51819"/>
    </source>
</evidence>
<sequence>MKNNYTINHIEIPAPDLNKGVQFYSTIFGWEFEVFSENEYAFFKIGDTGTGGGLDTNLRPADEKQGVQIVISVEDIPGKLAEVKENGGIITKEKTEIPGGLGFYACFIDPNGNHVQIHSME</sequence>
<dbReference type="InterPro" id="IPR029068">
    <property type="entry name" value="Glyas_Bleomycin-R_OHBP_Dase"/>
</dbReference>
<gene>
    <name evidence="2" type="ORF">SAMN05421736_101382</name>
</gene>
<dbReference type="Pfam" id="PF00903">
    <property type="entry name" value="Glyoxalase"/>
    <property type="match status" value="1"/>
</dbReference>
<proteinExistence type="predicted"/>
<dbReference type="PANTHER" id="PTHR33993">
    <property type="entry name" value="GLYOXALASE-RELATED"/>
    <property type="match status" value="1"/>
</dbReference>
<organism evidence="2 3">
    <name type="scientific">Evansella caseinilytica</name>
    <dbReference type="NCBI Taxonomy" id="1503961"/>
    <lineage>
        <taxon>Bacteria</taxon>
        <taxon>Bacillati</taxon>
        <taxon>Bacillota</taxon>
        <taxon>Bacilli</taxon>
        <taxon>Bacillales</taxon>
        <taxon>Bacillaceae</taxon>
        <taxon>Evansella</taxon>
    </lineage>
</organism>
<protein>
    <recommendedName>
        <fullName evidence="1">VOC domain-containing protein</fullName>
    </recommendedName>
</protein>
<name>A0A1H3H5L5_9BACI</name>
<dbReference type="EMBL" id="FNPI01000001">
    <property type="protein sequence ID" value="SDY10610.1"/>
    <property type="molecule type" value="Genomic_DNA"/>
</dbReference>
<feature type="domain" description="VOC" evidence="1">
    <location>
        <begin position="6"/>
        <end position="120"/>
    </location>
</feature>
<dbReference type="Gene3D" id="3.10.180.10">
    <property type="entry name" value="2,3-Dihydroxybiphenyl 1,2-Dioxygenase, domain 1"/>
    <property type="match status" value="1"/>
</dbReference>
<accession>A0A1H3H5L5</accession>
<dbReference type="STRING" id="1503961.SAMN05421736_101382"/>
<dbReference type="PANTHER" id="PTHR33993:SF2">
    <property type="entry name" value="VOC DOMAIN-CONTAINING PROTEIN"/>
    <property type="match status" value="1"/>
</dbReference>
<dbReference type="SUPFAM" id="SSF54593">
    <property type="entry name" value="Glyoxalase/Bleomycin resistance protein/Dihydroxybiphenyl dioxygenase"/>
    <property type="match status" value="1"/>
</dbReference>
<dbReference type="OrthoDB" id="9804235at2"/>
<reference evidence="3" key="1">
    <citation type="submission" date="2016-10" db="EMBL/GenBank/DDBJ databases">
        <authorList>
            <person name="Varghese N."/>
            <person name="Submissions S."/>
        </authorList>
    </citation>
    <scope>NUCLEOTIDE SEQUENCE [LARGE SCALE GENOMIC DNA]</scope>
    <source>
        <strain evidence="3">SP</strain>
    </source>
</reference>
<evidence type="ECO:0000313" key="2">
    <source>
        <dbReference type="EMBL" id="SDY10610.1"/>
    </source>
</evidence>
<dbReference type="Proteomes" id="UP000198935">
    <property type="component" value="Unassembled WGS sequence"/>
</dbReference>
<dbReference type="InterPro" id="IPR052164">
    <property type="entry name" value="Anthracycline_SecMetBiosynth"/>
</dbReference>
<evidence type="ECO:0000313" key="3">
    <source>
        <dbReference type="Proteomes" id="UP000198935"/>
    </source>
</evidence>
<dbReference type="InterPro" id="IPR037523">
    <property type="entry name" value="VOC_core"/>
</dbReference>
<dbReference type="AlphaFoldDB" id="A0A1H3H5L5"/>
<keyword evidence="3" id="KW-1185">Reference proteome</keyword>
<dbReference type="InterPro" id="IPR004360">
    <property type="entry name" value="Glyas_Fos-R_dOase_dom"/>
</dbReference>
<dbReference type="PROSITE" id="PS51819">
    <property type="entry name" value="VOC"/>
    <property type="match status" value="1"/>
</dbReference>